<protein>
    <submittedName>
        <fullName evidence="2">Uncharacterized protein</fullName>
    </submittedName>
</protein>
<proteinExistence type="predicted"/>
<evidence type="ECO:0000313" key="2">
    <source>
        <dbReference type="EMBL" id="KAL3783246.1"/>
    </source>
</evidence>
<accession>A0ABD3P7A9</accession>
<dbReference type="AlphaFoldDB" id="A0ABD3P7A9"/>
<gene>
    <name evidence="2" type="ORF">HJC23_001153</name>
</gene>
<feature type="region of interest" description="Disordered" evidence="1">
    <location>
        <begin position="75"/>
        <end position="103"/>
    </location>
</feature>
<evidence type="ECO:0000313" key="3">
    <source>
        <dbReference type="Proteomes" id="UP001516023"/>
    </source>
</evidence>
<comment type="caution">
    <text evidence="2">The sequence shown here is derived from an EMBL/GenBank/DDBJ whole genome shotgun (WGS) entry which is preliminary data.</text>
</comment>
<dbReference type="Proteomes" id="UP001516023">
    <property type="component" value="Unassembled WGS sequence"/>
</dbReference>
<evidence type="ECO:0000256" key="1">
    <source>
        <dbReference type="SAM" id="MobiDB-lite"/>
    </source>
</evidence>
<feature type="compositionally biased region" description="Low complexity" evidence="1">
    <location>
        <begin position="75"/>
        <end position="92"/>
    </location>
</feature>
<name>A0ABD3P7A9_9STRA</name>
<organism evidence="2 3">
    <name type="scientific">Cyclotella cryptica</name>
    <dbReference type="NCBI Taxonomy" id="29204"/>
    <lineage>
        <taxon>Eukaryota</taxon>
        <taxon>Sar</taxon>
        <taxon>Stramenopiles</taxon>
        <taxon>Ochrophyta</taxon>
        <taxon>Bacillariophyta</taxon>
        <taxon>Coscinodiscophyceae</taxon>
        <taxon>Thalassiosirophycidae</taxon>
        <taxon>Stephanodiscales</taxon>
        <taxon>Stephanodiscaceae</taxon>
        <taxon>Cyclotella</taxon>
    </lineage>
</organism>
<reference evidence="2 3" key="1">
    <citation type="journal article" date="2020" name="G3 (Bethesda)">
        <title>Improved Reference Genome for Cyclotella cryptica CCMP332, a Model for Cell Wall Morphogenesis, Salinity Adaptation, and Lipid Production in Diatoms (Bacillariophyta).</title>
        <authorList>
            <person name="Roberts W.R."/>
            <person name="Downey K.M."/>
            <person name="Ruck E.C."/>
            <person name="Traller J.C."/>
            <person name="Alverson A.J."/>
        </authorList>
    </citation>
    <scope>NUCLEOTIDE SEQUENCE [LARGE SCALE GENOMIC DNA]</scope>
    <source>
        <strain evidence="2 3">CCMP332</strain>
    </source>
</reference>
<dbReference type="EMBL" id="JABMIG020000265">
    <property type="protein sequence ID" value="KAL3783246.1"/>
    <property type="molecule type" value="Genomic_DNA"/>
</dbReference>
<keyword evidence="3" id="KW-1185">Reference proteome</keyword>
<sequence length="103" mass="10789">MACLTDTMAFTPNLSTSKLRPSTWLHADAEKIKKAGAGIATSPPGILYSFDPNENGKLQGTGNVNDRISKGASYMSAQPKAAAASPSISTSSLRDLVSPKSQY</sequence>